<proteinExistence type="inferred from homology"/>
<sequence length="441" mass="48248">MIQLISVAGKETIEMMINRSKRFARKAVKVEQAQNMIMQHVQQLENEYTSIDSCLHRRISEPLFSKECMPHFRRSGLDGYAVRSEEALFATPQHPACLRVIDEVPAGYISNKHVVPGTAIRIMTGSAVPDGADAVIMFEQTEEYQEEGQVSIRIKHKVAHGQNIAKVGDEITTGQLLMGAGTRIGPGQIALLASMGYEEVPVFRRPVVGVLTTGSELISVGEPLQPGRIRNSNAYMIAAQIEQYGGLAVKVGTAPDDIDEVNRTINHALEKCDMLIVSGGVSVGDYDVMADFFTTTSENDTTLLFNKIAMRPGSPTSAAVINNKLVFGLSGNPGACFVSFELLVRPVLLAMQGIESPCKHPIQAIITKDYDKGCPHDRYIRGRMMYSDEQVKVGVLEKNNSSMLISIQDANCIIRIPSGSKGIAAGQQVEVIPLPYEFTMY</sequence>
<evidence type="ECO:0000256" key="1">
    <source>
        <dbReference type="ARBA" id="ARBA00002901"/>
    </source>
</evidence>
<gene>
    <name evidence="11" type="ORF">GC102_26280</name>
</gene>
<dbReference type="InterPro" id="IPR038987">
    <property type="entry name" value="MoeA-like"/>
</dbReference>
<dbReference type="Pfam" id="PF03454">
    <property type="entry name" value="MoeA_C"/>
    <property type="match status" value="1"/>
</dbReference>
<dbReference type="Gene3D" id="3.40.980.10">
    <property type="entry name" value="MoaB/Mog-like domain"/>
    <property type="match status" value="1"/>
</dbReference>
<comment type="caution">
    <text evidence="11">The sequence shown here is derived from an EMBL/GenBank/DDBJ whole genome shotgun (WGS) entry which is preliminary data.</text>
</comment>
<dbReference type="Gene3D" id="2.170.190.11">
    <property type="entry name" value="Molybdopterin biosynthesis moea protein, domain 3"/>
    <property type="match status" value="1"/>
</dbReference>
<evidence type="ECO:0000256" key="6">
    <source>
        <dbReference type="ARBA" id="ARBA00022505"/>
    </source>
</evidence>
<reference evidence="11 12" key="1">
    <citation type="submission" date="2019-10" db="EMBL/GenBank/DDBJ databases">
        <title>Description of Paenibacillus choica sp. nov.</title>
        <authorList>
            <person name="Carlier A."/>
            <person name="Qi S."/>
        </authorList>
    </citation>
    <scope>NUCLEOTIDE SEQUENCE [LARGE SCALE GENOMIC DNA]</scope>
    <source>
        <strain evidence="11 12">LMG 31460</strain>
    </source>
</reference>
<dbReference type="InterPro" id="IPR001453">
    <property type="entry name" value="MoaB/Mog_dom"/>
</dbReference>
<keyword evidence="6 9" id="KW-0500">Molybdenum</keyword>
<dbReference type="Pfam" id="PF00994">
    <property type="entry name" value="MoCF_biosynth"/>
    <property type="match status" value="1"/>
</dbReference>
<evidence type="ECO:0000256" key="5">
    <source>
        <dbReference type="ARBA" id="ARBA00021108"/>
    </source>
</evidence>
<dbReference type="SUPFAM" id="SSF53218">
    <property type="entry name" value="Molybdenum cofactor biosynthesis proteins"/>
    <property type="match status" value="1"/>
</dbReference>
<feature type="domain" description="MoaB/Mog" evidence="10">
    <location>
        <begin position="209"/>
        <end position="350"/>
    </location>
</feature>
<name>A0ABX1Z7U2_9BACL</name>
<dbReference type="InterPro" id="IPR036688">
    <property type="entry name" value="MoeA_C_domain_IV_sf"/>
</dbReference>
<keyword evidence="9" id="KW-0460">Magnesium</keyword>
<comment type="pathway">
    <text evidence="2 9">Cofactor biosynthesis; molybdopterin biosynthesis.</text>
</comment>
<dbReference type="NCBIfam" id="NF045515">
    <property type="entry name" value="Glp_gephyrin"/>
    <property type="match status" value="1"/>
</dbReference>
<evidence type="ECO:0000256" key="3">
    <source>
        <dbReference type="ARBA" id="ARBA00010763"/>
    </source>
</evidence>
<dbReference type="SMART" id="SM00852">
    <property type="entry name" value="MoCF_biosynth"/>
    <property type="match status" value="1"/>
</dbReference>
<dbReference type="Proteomes" id="UP000658690">
    <property type="component" value="Unassembled WGS sequence"/>
</dbReference>
<dbReference type="EMBL" id="WHOC01000143">
    <property type="protein sequence ID" value="NOU89232.1"/>
    <property type="molecule type" value="Genomic_DNA"/>
</dbReference>
<dbReference type="InterPro" id="IPR005111">
    <property type="entry name" value="MoeA_C_domain_IV"/>
</dbReference>
<dbReference type="SUPFAM" id="SSF63867">
    <property type="entry name" value="MoeA C-terminal domain-like"/>
    <property type="match status" value="1"/>
</dbReference>
<dbReference type="InterPro" id="IPR036135">
    <property type="entry name" value="MoeA_linker/N_sf"/>
</dbReference>
<evidence type="ECO:0000313" key="11">
    <source>
        <dbReference type="EMBL" id="NOU89232.1"/>
    </source>
</evidence>
<accession>A0ABX1Z7U2</accession>
<keyword evidence="7 9" id="KW-0501">Molybdenum cofactor biosynthesis</keyword>
<dbReference type="PANTHER" id="PTHR10192:SF5">
    <property type="entry name" value="GEPHYRIN"/>
    <property type="match status" value="1"/>
</dbReference>
<dbReference type="Pfam" id="PF03453">
    <property type="entry name" value="MoeA_N"/>
    <property type="match status" value="1"/>
</dbReference>
<protein>
    <recommendedName>
        <fullName evidence="5 9">Molybdopterin molybdenumtransferase</fullName>
        <ecNumber evidence="4 9">2.10.1.1</ecNumber>
    </recommendedName>
</protein>
<comment type="function">
    <text evidence="1 9">Catalyzes the insertion of molybdate into adenylated molybdopterin with the concomitant release of AMP.</text>
</comment>
<keyword evidence="9" id="KW-0808">Transferase</keyword>
<evidence type="ECO:0000256" key="9">
    <source>
        <dbReference type="RuleBase" id="RU365090"/>
    </source>
</evidence>
<dbReference type="InterPro" id="IPR005110">
    <property type="entry name" value="MoeA_linker/N"/>
</dbReference>
<evidence type="ECO:0000313" key="12">
    <source>
        <dbReference type="Proteomes" id="UP000658690"/>
    </source>
</evidence>
<organism evidence="11 12">
    <name type="scientific">Paenibacillus germinis</name>
    <dbReference type="NCBI Taxonomy" id="2654979"/>
    <lineage>
        <taxon>Bacteria</taxon>
        <taxon>Bacillati</taxon>
        <taxon>Bacillota</taxon>
        <taxon>Bacilli</taxon>
        <taxon>Bacillales</taxon>
        <taxon>Paenibacillaceae</taxon>
        <taxon>Paenibacillus</taxon>
    </lineage>
</organism>
<keyword evidence="12" id="KW-1185">Reference proteome</keyword>
<dbReference type="CDD" id="cd00887">
    <property type="entry name" value="MoeA"/>
    <property type="match status" value="1"/>
</dbReference>
<evidence type="ECO:0000256" key="8">
    <source>
        <dbReference type="ARBA" id="ARBA00047317"/>
    </source>
</evidence>
<comment type="catalytic activity">
    <reaction evidence="8">
        <text>adenylyl-molybdopterin + molybdate = Mo-molybdopterin + AMP + H(+)</text>
        <dbReference type="Rhea" id="RHEA:35047"/>
        <dbReference type="ChEBI" id="CHEBI:15378"/>
        <dbReference type="ChEBI" id="CHEBI:36264"/>
        <dbReference type="ChEBI" id="CHEBI:62727"/>
        <dbReference type="ChEBI" id="CHEBI:71302"/>
        <dbReference type="ChEBI" id="CHEBI:456215"/>
        <dbReference type="EC" id="2.10.1.1"/>
    </reaction>
</comment>
<evidence type="ECO:0000256" key="2">
    <source>
        <dbReference type="ARBA" id="ARBA00005046"/>
    </source>
</evidence>
<dbReference type="Gene3D" id="2.40.340.10">
    <property type="entry name" value="MoeA, C-terminal, domain IV"/>
    <property type="match status" value="1"/>
</dbReference>
<evidence type="ECO:0000259" key="10">
    <source>
        <dbReference type="SMART" id="SM00852"/>
    </source>
</evidence>
<dbReference type="NCBIfam" id="TIGR00177">
    <property type="entry name" value="molyb_syn"/>
    <property type="match status" value="1"/>
</dbReference>
<evidence type="ECO:0000256" key="7">
    <source>
        <dbReference type="ARBA" id="ARBA00023150"/>
    </source>
</evidence>
<dbReference type="SUPFAM" id="SSF63882">
    <property type="entry name" value="MoeA N-terminal region -like"/>
    <property type="match status" value="1"/>
</dbReference>
<dbReference type="Gene3D" id="3.90.105.10">
    <property type="entry name" value="Molybdopterin biosynthesis moea protein, domain 2"/>
    <property type="match status" value="1"/>
</dbReference>
<comment type="similarity">
    <text evidence="3 9">Belongs to the MoeA family.</text>
</comment>
<evidence type="ECO:0000256" key="4">
    <source>
        <dbReference type="ARBA" id="ARBA00013269"/>
    </source>
</evidence>
<dbReference type="EC" id="2.10.1.1" evidence="4 9"/>
<comment type="cofactor">
    <cofactor evidence="9">
        <name>Mg(2+)</name>
        <dbReference type="ChEBI" id="CHEBI:18420"/>
    </cofactor>
</comment>
<keyword evidence="9" id="KW-0479">Metal-binding</keyword>
<dbReference type="InterPro" id="IPR036425">
    <property type="entry name" value="MoaB/Mog-like_dom_sf"/>
</dbReference>
<dbReference type="PANTHER" id="PTHR10192">
    <property type="entry name" value="MOLYBDOPTERIN BIOSYNTHESIS PROTEIN"/>
    <property type="match status" value="1"/>
</dbReference>